<dbReference type="STRING" id="329885.A0A4U0UML1"/>
<comment type="caution">
    <text evidence="11">The sequence shown here is derived from an EMBL/GenBank/DDBJ whole genome shotgun (WGS) entry which is preliminary data.</text>
</comment>
<feature type="region of interest" description="Disordered" evidence="9">
    <location>
        <begin position="306"/>
        <end position="332"/>
    </location>
</feature>
<dbReference type="PROSITE" id="PS00344">
    <property type="entry name" value="GATA_ZN_FINGER_1"/>
    <property type="match status" value="2"/>
</dbReference>
<feature type="region of interest" description="Disordered" evidence="9">
    <location>
        <begin position="401"/>
        <end position="452"/>
    </location>
</feature>
<dbReference type="Proteomes" id="UP000310066">
    <property type="component" value="Unassembled WGS sequence"/>
</dbReference>
<dbReference type="SMART" id="SM00401">
    <property type="entry name" value="ZnF_GATA"/>
    <property type="match status" value="2"/>
</dbReference>
<keyword evidence="4" id="KW-0862">Zinc</keyword>
<dbReference type="PANTHER" id="PTHR10071:SF335">
    <property type="entry name" value="IRON-SENSING TRANSCRIPTIONAL REPRESSOR-RELATED"/>
    <property type="match status" value="1"/>
</dbReference>
<evidence type="ECO:0000313" key="11">
    <source>
        <dbReference type="EMBL" id="TKA36963.1"/>
    </source>
</evidence>
<evidence type="ECO:0000256" key="3">
    <source>
        <dbReference type="ARBA" id="ARBA00022771"/>
    </source>
</evidence>
<keyword evidence="7" id="KW-0539">Nucleus</keyword>
<evidence type="ECO:0000259" key="10">
    <source>
        <dbReference type="PROSITE" id="PS50114"/>
    </source>
</evidence>
<dbReference type="Pfam" id="PF00320">
    <property type="entry name" value="GATA"/>
    <property type="match status" value="2"/>
</dbReference>
<dbReference type="PROSITE" id="PS50114">
    <property type="entry name" value="GATA_ZN_FINGER_2"/>
    <property type="match status" value="2"/>
</dbReference>
<accession>A0A4U0UML1</accession>
<dbReference type="SUPFAM" id="SSF57716">
    <property type="entry name" value="Glucocorticoid receptor-like (DNA-binding domain)"/>
    <property type="match status" value="2"/>
</dbReference>
<feature type="domain" description="GATA-type" evidence="10">
    <location>
        <begin position="116"/>
        <end position="170"/>
    </location>
</feature>
<dbReference type="PRINTS" id="PR00619">
    <property type="entry name" value="GATAZNFINGER"/>
</dbReference>
<feature type="domain" description="GATA-type" evidence="10">
    <location>
        <begin position="265"/>
        <end position="312"/>
    </location>
</feature>
<protein>
    <recommendedName>
        <fullName evidence="10">GATA-type domain-containing protein</fullName>
    </recommendedName>
</protein>
<evidence type="ECO:0000256" key="7">
    <source>
        <dbReference type="ARBA" id="ARBA00023242"/>
    </source>
</evidence>
<dbReference type="InterPro" id="IPR013088">
    <property type="entry name" value="Znf_NHR/GATA"/>
</dbReference>
<evidence type="ECO:0000313" key="12">
    <source>
        <dbReference type="Proteomes" id="UP000310066"/>
    </source>
</evidence>
<dbReference type="GO" id="GO:0008270">
    <property type="term" value="F:zinc ion binding"/>
    <property type="evidence" value="ECO:0007669"/>
    <property type="project" value="UniProtKB-KW"/>
</dbReference>
<organism evidence="11 12">
    <name type="scientific">Friedmanniomyces endolithicus</name>
    <dbReference type="NCBI Taxonomy" id="329885"/>
    <lineage>
        <taxon>Eukaryota</taxon>
        <taxon>Fungi</taxon>
        <taxon>Dikarya</taxon>
        <taxon>Ascomycota</taxon>
        <taxon>Pezizomycotina</taxon>
        <taxon>Dothideomycetes</taxon>
        <taxon>Dothideomycetidae</taxon>
        <taxon>Mycosphaerellales</taxon>
        <taxon>Teratosphaeriaceae</taxon>
        <taxon>Friedmanniomyces</taxon>
    </lineage>
</organism>
<dbReference type="PANTHER" id="PTHR10071">
    <property type="entry name" value="TRANSCRIPTION FACTOR GATA FAMILY MEMBER"/>
    <property type="match status" value="1"/>
</dbReference>
<reference evidence="11 12" key="1">
    <citation type="submission" date="2017-03" db="EMBL/GenBank/DDBJ databases">
        <title>Genomes of endolithic fungi from Antarctica.</title>
        <authorList>
            <person name="Coleine C."/>
            <person name="Masonjones S."/>
            <person name="Stajich J.E."/>
        </authorList>
    </citation>
    <scope>NUCLEOTIDE SEQUENCE [LARGE SCALE GENOMIC DNA]</scope>
    <source>
        <strain evidence="11 12">CCFEE 5311</strain>
    </source>
</reference>
<keyword evidence="2" id="KW-0479">Metal-binding</keyword>
<gene>
    <name evidence="11" type="ORF">B0A54_11327</name>
</gene>
<dbReference type="EMBL" id="NAJP01000055">
    <property type="protein sequence ID" value="TKA36963.1"/>
    <property type="molecule type" value="Genomic_DNA"/>
</dbReference>
<keyword evidence="5" id="KW-0805">Transcription regulation</keyword>
<dbReference type="GO" id="GO:0000981">
    <property type="term" value="F:DNA-binding transcription factor activity, RNA polymerase II-specific"/>
    <property type="evidence" value="ECO:0007669"/>
    <property type="project" value="TreeGrafter"/>
</dbReference>
<feature type="region of interest" description="Disordered" evidence="9">
    <location>
        <begin position="94"/>
        <end position="120"/>
    </location>
</feature>
<sequence length="484" mass="52394">MASSTRDDADPSVTYASPEIRNAIQRQPSQQELEIAQHLIEHSQSGQAPGQTSYHELHFPNAVQTHPYPQNESDLLMRHVVDHHDLGDVPLQHQQHYSPAQHAQQIQQRPSTAYAPPSGQMCSNCGTSKTPLWRRSPIGATICNACGLYYKARNQMRPVGLRRGGAGPSQEADGAGLERSTSPTTLQGNATYVTADQSTNGTCPGGGRCNGTGGHDGCSGCPAYNNRVSKTAQIALQHTTGSSTGVNGDNSLGPQAPNTNVVVACQNCGTTITPLWRRDEAGHTICNACGLYHKLHGHHRPVQMKKAEIKRRKRVVPTDSAGFQTSPGMHEYTDDDTSMGGDFRASMAPSMSAAFTPPMLRSGGPIPVDFTEAFRHHSLAQQPRQDGGALDSQVPRKRSFSASMREGETYPHAQNVASPPSREEDNIDPSLSAREGEPAPPPPPSAFVEGAKEARRVYLERENEKMRQLLAEQERELAELGPGR</sequence>
<dbReference type="AlphaFoldDB" id="A0A4U0UML1"/>
<feature type="compositionally biased region" description="Basic residues" evidence="9">
    <location>
        <begin position="306"/>
        <end position="315"/>
    </location>
</feature>
<evidence type="ECO:0000256" key="5">
    <source>
        <dbReference type="ARBA" id="ARBA00023015"/>
    </source>
</evidence>
<feature type="compositionally biased region" description="Polar residues" evidence="9">
    <location>
        <begin position="94"/>
        <end position="111"/>
    </location>
</feature>
<evidence type="ECO:0000256" key="1">
    <source>
        <dbReference type="ARBA" id="ARBA00004123"/>
    </source>
</evidence>
<dbReference type="GO" id="GO:0000978">
    <property type="term" value="F:RNA polymerase II cis-regulatory region sequence-specific DNA binding"/>
    <property type="evidence" value="ECO:0007669"/>
    <property type="project" value="TreeGrafter"/>
</dbReference>
<feature type="region of interest" description="Disordered" evidence="9">
    <location>
        <begin position="1"/>
        <end position="22"/>
    </location>
</feature>
<evidence type="ECO:0000256" key="8">
    <source>
        <dbReference type="PROSITE-ProRule" id="PRU00094"/>
    </source>
</evidence>
<dbReference type="InterPro" id="IPR000679">
    <property type="entry name" value="Znf_GATA"/>
</dbReference>
<keyword evidence="6" id="KW-0804">Transcription</keyword>
<evidence type="ECO:0000256" key="6">
    <source>
        <dbReference type="ARBA" id="ARBA00023163"/>
    </source>
</evidence>
<dbReference type="GO" id="GO:0045944">
    <property type="term" value="P:positive regulation of transcription by RNA polymerase II"/>
    <property type="evidence" value="ECO:0007669"/>
    <property type="project" value="TreeGrafter"/>
</dbReference>
<comment type="subcellular location">
    <subcellularLocation>
        <location evidence="1">Nucleus</location>
    </subcellularLocation>
</comment>
<dbReference type="InterPro" id="IPR039355">
    <property type="entry name" value="Transcription_factor_GATA"/>
</dbReference>
<dbReference type="OrthoDB" id="515401at2759"/>
<keyword evidence="3 8" id="KW-0863">Zinc-finger</keyword>
<feature type="region of interest" description="Disordered" evidence="9">
    <location>
        <begin position="160"/>
        <end position="187"/>
    </location>
</feature>
<proteinExistence type="predicted"/>
<dbReference type="Gene3D" id="3.30.50.10">
    <property type="entry name" value="Erythroid Transcription Factor GATA-1, subunit A"/>
    <property type="match status" value="2"/>
</dbReference>
<evidence type="ECO:0000256" key="2">
    <source>
        <dbReference type="ARBA" id="ARBA00022723"/>
    </source>
</evidence>
<evidence type="ECO:0000256" key="4">
    <source>
        <dbReference type="ARBA" id="ARBA00022833"/>
    </source>
</evidence>
<dbReference type="GO" id="GO:0000122">
    <property type="term" value="P:negative regulation of transcription by RNA polymerase II"/>
    <property type="evidence" value="ECO:0007669"/>
    <property type="project" value="TreeGrafter"/>
</dbReference>
<dbReference type="FunFam" id="3.30.50.10:FF:000007">
    <property type="entry name" value="Nitrogen regulatory AreA, N-terminal"/>
    <property type="match status" value="1"/>
</dbReference>
<dbReference type="CDD" id="cd00202">
    <property type="entry name" value="ZnF_GATA"/>
    <property type="match status" value="2"/>
</dbReference>
<name>A0A4U0UML1_9PEZI</name>
<dbReference type="GO" id="GO:0005634">
    <property type="term" value="C:nucleus"/>
    <property type="evidence" value="ECO:0007669"/>
    <property type="project" value="UniProtKB-SubCell"/>
</dbReference>
<evidence type="ECO:0000256" key="9">
    <source>
        <dbReference type="SAM" id="MobiDB-lite"/>
    </source>
</evidence>